<feature type="domain" description="Fibrinogen C-terminal" evidence="8">
    <location>
        <begin position="39"/>
        <end position="182"/>
    </location>
</feature>
<evidence type="ECO:0000256" key="1">
    <source>
        <dbReference type="ARBA" id="ARBA00004613"/>
    </source>
</evidence>
<dbReference type="NCBIfam" id="NF040941">
    <property type="entry name" value="GGGWT_bact"/>
    <property type="match status" value="1"/>
</dbReference>
<dbReference type="SMART" id="SM00186">
    <property type="entry name" value="FBG"/>
    <property type="match status" value="1"/>
</dbReference>
<dbReference type="InterPro" id="IPR002181">
    <property type="entry name" value="Fibrinogen_a/b/g_C_dom"/>
</dbReference>
<feature type="signal peptide" evidence="7">
    <location>
        <begin position="1"/>
        <end position="21"/>
    </location>
</feature>
<accession>A0A4Y2TAN9</accession>
<keyword evidence="5" id="KW-1015">Disulfide bond</keyword>
<dbReference type="Pfam" id="PF00147">
    <property type="entry name" value="Fibrinogen_C"/>
    <property type="match status" value="1"/>
</dbReference>
<evidence type="ECO:0000256" key="4">
    <source>
        <dbReference type="ARBA" id="ARBA00023054"/>
    </source>
</evidence>
<name>A0A4Y2TAN9_ARAVE</name>
<dbReference type="SUPFAM" id="SSF56496">
    <property type="entry name" value="Fibrinogen C-terminal domain-like"/>
    <property type="match status" value="1"/>
</dbReference>
<dbReference type="Gene3D" id="3.90.215.10">
    <property type="entry name" value="Gamma Fibrinogen, chain A, domain 1"/>
    <property type="match status" value="1"/>
</dbReference>
<dbReference type="AlphaFoldDB" id="A0A4Y2TAN9"/>
<evidence type="ECO:0000259" key="8">
    <source>
        <dbReference type="PROSITE" id="PS51406"/>
    </source>
</evidence>
<dbReference type="PROSITE" id="PS51406">
    <property type="entry name" value="FIBRINOGEN_C_2"/>
    <property type="match status" value="1"/>
</dbReference>
<evidence type="ECO:0000256" key="2">
    <source>
        <dbReference type="ARBA" id="ARBA00022525"/>
    </source>
</evidence>
<evidence type="ECO:0000313" key="9">
    <source>
        <dbReference type="EMBL" id="GBN97301.1"/>
    </source>
</evidence>
<dbReference type="OrthoDB" id="10072423at2759"/>
<sequence length="182" mass="20711">MKTFLCFSTFYLLISADICSAEATGSPKKPEVRGFCSRCPKNERPMDCAELMENSVSDSGMYTIYPRSRAAGGKSVEVYCDMANNGGGWTVIQRRGQYGNPEDYFVKNWNEYKEGFGDFKKEFWLGNEKIYYITNQGQYSIRLDMTHSNGNSSYTLYRNFWIDDEGAKYKLHISEASGIAGK</sequence>
<keyword evidence="10" id="KW-1185">Reference proteome</keyword>
<keyword evidence="4" id="KW-0175">Coiled coil</keyword>
<dbReference type="InterPro" id="IPR014716">
    <property type="entry name" value="Fibrinogen_a/b/g_C_1"/>
</dbReference>
<evidence type="ECO:0000313" key="10">
    <source>
        <dbReference type="Proteomes" id="UP000499080"/>
    </source>
</evidence>
<dbReference type="GO" id="GO:0005576">
    <property type="term" value="C:extracellular region"/>
    <property type="evidence" value="ECO:0007669"/>
    <property type="project" value="UniProtKB-SubCell"/>
</dbReference>
<feature type="chain" id="PRO_5021185769" evidence="7">
    <location>
        <begin position="22"/>
        <end position="182"/>
    </location>
</feature>
<organism evidence="9 10">
    <name type="scientific">Araneus ventricosus</name>
    <name type="common">Orbweaver spider</name>
    <name type="synonym">Epeira ventricosa</name>
    <dbReference type="NCBI Taxonomy" id="182803"/>
    <lineage>
        <taxon>Eukaryota</taxon>
        <taxon>Metazoa</taxon>
        <taxon>Ecdysozoa</taxon>
        <taxon>Arthropoda</taxon>
        <taxon>Chelicerata</taxon>
        <taxon>Arachnida</taxon>
        <taxon>Araneae</taxon>
        <taxon>Araneomorphae</taxon>
        <taxon>Entelegynae</taxon>
        <taxon>Araneoidea</taxon>
        <taxon>Araneidae</taxon>
        <taxon>Araneus</taxon>
    </lineage>
</organism>
<evidence type="ECO:0000256" key="7">
    <source>
        <dbReference type="SAM" id="SignalP"/>
    </source>
</evidence>
<gene>
    <name evidence="9" type="primary">TL5A_100</name>
    <name evidence="9" type="ORF">AVEN_25814_1</name>
</gene>
<dbReference type="InterPro" id="IPR037579">
    <property type="entry name" value="FIB_ANG-like"/>
</dbReference>
<comment type="subcellular location">
    <subcellularLocation>
        <location evidence="1">Secreted</location>
    </subcellularLocation>
</comment>
<dbReference type="PANTHER" id="PTHR47221">
    <property type="entry name" value="FIBRINOGEN ALPHA CHAIN"/>
    <property type="match status" value="1"/>
</dbReference>
<evidence type="ECO:0000256" key="6">
    <source>
        <dbReference type="ARBA" id="ARBA00023180"/>
    </source>
</evidence>
<keyword evidence="2" id="KW-0964">Secreted</keyword>
<reference evidence="9 10" key="1">
    <citation type="journal article" date="2019" name="Sci. Rep.">
        <title>Orb-weaving spider Araneus ventricosus genome elucidates the spidroin gene catalogue.</title>
        <authorList>
            <person name="Kono N."/>
            <person name="Nakamura H."/>
            <person name="Ohtoshi R."/>
            <person name="Moran D.A.P."/>
            <person name="Shinohara A."/>
            <person name="Yoshida Y."/>
            <person name="Fujiwara M."/>
            <person name="Mori M."/>
            <person name="Tomita M."/>
            <person name="Arakawa K."/>
        </authorList>
    </citation>
    <scope>NUCLEOTIDE SEQUENCE [LARGE SCALE GENOMIC DNA]</scope>
</reference>
<proteinExistence type="predicted"/>
<evidence type="ECO:0000256" key="3">
    <source>
        <dbReference type="ARBA" id="ARBA00022729"/>
    </source>
</evidence>
<keyword evidence="3 7" id="KW-0732">Signal</keyword>
<dbReference type="Proteomes" id="UP000499080">
    <property type="component" value="Unassembled WGS sequence"/>
</dbReference>
<dbReference type="EMBL" id="BGPR01027092">
    <property type="protein sequence ID" value="GBN97301.1"/>
    <property type="molecule type" value="Genomic_DNA"/>
</dbReference>
<protein>
    <submittedName>
        <fullName evidence="9">Techylectin-5A</fullName>
    </submittedName>
</protein>
<dbReference type="InterPro" id="IPR036056">
    <property type="entry name" value="Fibrinogen-like_C"/>
</dbReference>
<evidence type="ECO:0000256" key="5">
    <source>
        <dbReference type="ARBA" id="ARBA00023157"/>
    </source>
</evidence>
<comment type="caution">
    <text evidence="9">The sequence shown here is derived from an EMBL/GenBank/DDBJ whole genome shotgun (WGS) entry which is preliminary data.</text>
</comment>
<keyword evidence="6" id="KW-0325">Glycoprotein</keyword>
<dbReference type="PANTHER" id="PTHR47221:SF6">
    <property type="entry name" value="FIBRINOGEN ALPHA CHAIN"/>
    <property type="match status" value="1"/>
</dbReference>